<keyword evidence="5" id="KW-0808">Transferase</keyword>
<feature type="binding site" evidence="3">
    <location>
        <position position="42"/>
    </location>
    <ligand>
        <name>ATP</name>
        <dbReference type="ChEBI" id="CHEBI:30616"/>
    </ligand>
</feature>
<dbReference type="SUPFAM" id="SSF55781">
    <property type="entry name" value="GAF domain-like"/>
    <property type="match status" value="1"/>
</dbReference>
<dbReference type="Pfam" id="PF00069">
    <property type="entry name" value="Pkinase"/>
    <property type="match status" value="1"/>
</dbReference>
<sequence>MIQRAPGAAIGRYTITGEIGQGGMSTVYACYDRLLDRDVAIKVFAAQAVNPELVRVQEAEARLAAKLNHHALTTLFDAGVDSSEPERPQIYLVMEHVHGDDLMRRLEHGPLTTLQVSYLGTDLSNALQYVHENGFLHCDIKPANILIADRNFDSRIRGKLTDFGIAGIVGAASGKGTTTGTAAYLSPEQIEGADPSTATDVYALGLVLVEALTARLEYPGTMEQTALERLRRDPVIPSTVPADLADILRGMTHRNPLMRIPAHEAADRFERVAARLIAERRGDAPPPEPKSEEARLDAVHRYGVLDTPPDAAFDRISRLAGRMLDSPISFVSIVDGERVFHKARLGVDVAEVPREVSLCPITVDIGRSWTVADISVDDRTRDNPVLKQYGVRAYAAAPLVTEDGHNIGSLCVYDVRPRAFTQQNLDDLTELAAVAMHELELRRAARRLAFDRD</sequence>
<evidence type="ECO:0000259" key="4">
    <source>
        <dbReference type="PROSITE" id="PS50011"/>
    </source>
</evidence>
<dbReference type="PANTHER" id="PTHR43102">
    <property type="entry name" value="SLR1143 PROTEIN"/>
    <property type="match status" value="1"/>
</dbReference>
<dbReference type="Pfam" id="PF01590">
    <property type="entry name" value="GAF"/>
    <property type="match status" value="1"/>
</dbReference>
<dbReference type="PROSITE" id="PS50011">
    <property type="entry name" value="PROTEIN_KINASE_DOM"/>
    <property type="match status" value="1"/>
</dbReference>
<accession>A0A2V1HRN4</accession>
<feature type="domain" description="Protein kinase" evidence="4">
    <location>
        <begin position="13"/>
        <end position="272"/>
    </location>
</feature>
<dbReference type="PROSITE" id="PS00107">
    <property type="entry name" value="PROTEIN_KINASE_ATP"/>
    <property type="match status" value="1"/>
</dbReference>
<protein>
    <submittedName>
        <fullName evidence="5">Serine/threonine protein kinase</fullName>
    </submittedName>
</protein>
<dbReference type="SMART" id="SM00065">
    <property type="entry name" value="GAF"/>
    <property type="match status" value="1"/>
</dbReference>
<gene>
    <name evidence="5" type="ORF">DDQ50_01375</name>
</gene>
<keyword evidence="6" id="KW-1185">Reference proteome</keyword>
<dbReference type="PROSITE" id="PS00108">
    <property type="entry name" value="PROTEIN_KINASE_ST"/>
    <property type="match status" value="1"/>
</dbReference>
<dbReference type="PROSITE" id="PS51257">
    <property type="entry name" value="PROKAR_LIPOPROTEIN"/>
    <property type="match status" value="1"/>
</dbReference>
<dbReference type="Gene3D" id="1.10.510.10">
    <property type="entry name" value="Transferase(Phosphotransferase) domain 1"/>
    <property type="match status" value="1"/>
</dbReference>
<evidence type="ECO:0000256" key="1">
    <source>
        <dbReference type="ARBA" id="ARBA00022741"/>
    </source>
</evidence>
<keyword evidence="5" id="KW-0723">Serine/threonine-protein kinase</keyword>
<dbReference type="EMBL" id="QEOP01000001">
    <property type="protein sequence ID" value="PVZ95208.1"/>
    <property type="molecule type" value="Genomic_DNA"/>
</dbReference>
<dbReference type="CDD" id="cd14014">
    <property type="entry name" value="STKc_PknB_like"/>
    <property type="match status" value="1"/>
</dbReference>
<dbReference type="PANTHER" id="PTHR43102:SF2">
    <property type="entry name" value="GAF DOMAIN-CONTAINING PROTEIN"/>
    <property type="match status" value="1"/>
</dbReference>
<keyword evidence="5" id="KW-0418">Kinase</keyword>
<keyword evidence="1 3" id="KW-0547">Nucleotide-binding</keyword>
<dbReference type="SUPFAM" id="SSF56112">
    <property type="entry name" value="Protein kinase-like (PK-like)"/>
    <property type="match status" value="1"/>
</dbReference>
<evidence type="ECO:0000256" key="2">
    <source>
        <dbReference type="ARBA" id="ARBA00022840"/>
    </source>
</evidence>
<dbReference type="SMART" id="SM00220">
    <property type="entry name" value="S_TKc"/>
    <property type="match status" value="1"/>
</dbReference>
<comment type="caution">
    <text evidence="5">The sequence shown here is derived from an EMBL/GenBank/DDBJ whole genome shotgun (WGS) entry which is preliminary data.</text>
</comment>
<evidence type="ECO:0000256" key="3">
    <source>
        <dbReference type="PROSITE-ProRule" id="PRU10141"/>
    </source>
</evidence>
<name>A0A2V1HRN4_9MICO</name>
<evidence type="ECO:0000313" key="5">
    <source>
        <dbReference type="EMBL" id="PVZ95208.1"/>
    </source>
</evidence>
<dbReference type="InterPro" id="IPR011009">
    <property type="entry name" value="Kinase-like_dom_sf"/>
</dbReference>
<organism evidence="5 6">
    <name type="scientific">Amnibacterium flavum</name>
    <dbReference type="NCBI Taxonomy" id="2173173"/>
    <lineage>
        <taxon>Bacteria</taxon>
        <taxon>Bacillati</taxon>
        <taxon>Actinomycetota</taxon>
        <taxon>Actinomycetes</taxon>
        <taxon>Micrococcales</taxon>
        <taxon>Microbacteriaceae</taxon>
        <taxon>Amnibacterium</taxon>
    </lineage>
</organism>
<dbReference type="InterPro" id="IPR017441">
    <property type="entry name" value="Protein_kinase_ATP_BS"/>
</dbReference>
<dbReference type="RefSeq" id="WP_116754946.1">
    <property type="nucleotide sequence ID" value="NZ_JBHUEX010000001.1"/>
</dbReference>
<dbReference type="Gene3D" id="3.30.200.20">
    <property type="entry name" value="Phosphorylase Kinase, domain 1"/>
    <property type="match status" value="1"/>
</dbReference>
<dbReference type="Gene3D" id="3.30.450.40">
    <property type="match status" value="1"/>
</dbReference>
<dbReference type="InterPro" id="IPR000719">
    <property type="entry name" value="Prot_kinase_dom"/>
</dbReference>
<proteinExistence type="predicted"/>
<dbReference type="InterPro" id="IPR008271">
    <property type="entry name" value="Ser/Thr_kinase_AS"/>
</dbReference>
<dbReference type="AlphaFoldDB" id="A0A2V1HRN4"/>
<dbReference type="GO" id="GO:0005524">
    <property type="term" value="F:ATP binding"/>
    <property type="evidence" value="ECO:0007669"/>
    <property type="project" value="UniProtKB-UniRule"/>
</dbReference>
<reference evidence="5 6" key="1">
    <citation type="submission" date="2018-05" db="EMBL/GenBank/DDBJ databases">
        <title>Amnibacterium sp. M8JJ-5, whole genome shotgun sequence.</title>
        <authorList>
            <person name="Tuo L."/>
        </authorList>
    </citation>
    <scope>NUCLEOTIDE SEQUENCE [LARGE SCALE GENOMIC DNA]</scope>
    <source>
        <strain evidence="5 6">M8JJ-5</strain>
    </source>
</reference>
<dbReference type="InterPro" id="IPR003018">
    <property type="entry name" value="GAF"/>
</dbReference>
<keyword evidence="2 3" id="KW-0067">ATP-binding</keyword>
<dbReference type="GO" id="GO:0004674">
    <property type="term" value="F:protein serine/threonine kinase activity"/>
    <property type="evidence" value="ECO:0007669"/>
    <property type="project" value="UniProtKB-KW"/>
</dbReference>
<evidence type="ECO:0000313" key="6">
    <source>
        <dbReference type="Proteomes" id="UP000244893"/>
    </source>
</evidence>
<dbReference type="OrthoDB" id="9762169at2"/>
<dbReference type="InterPro" id="IPR029016">
    <property type="entry name" value="GAF-like_dom_sf"/>
</dbReference>
<dbReference type="Proteomes" id="UP000244893">
    <property type="component" value="Unassembled WGS sequence"/>
</dbReference>